<feature type="region of interest" description="Disordered" evidence="7">
    <location>
        <begin position="1980"/>
        <end position="2083"/>
    </location>
</feature>
<evidence type="ECO:0000256" key="5">
    <source>
        <dbReference type="ARBA" id="ARBA00023157"/>
    </source>
</evidence>
<dbReference type="Pfam" id="PF26196">
    <property type="entry name" value="Ig_SMCHD1_4th"/>
    <property type="match status" value="1"/>
</dbReference>
<dbReference type="Pfam" id="PF26195">
    <property type="entry name" value="Ig_SMCHD1_2nd"/>
    <property type="match status" value="1"/>
</dbReference>
<dbReference type="InterPro" id="IPR036277">
    <property type="entry name" value="SMC_hinge_sf"/>
</dbReference>
<dbReference type="CDD" id="cd16937">
    <property type="entry name" value="HATPase_SMCHD1-like"/>
    <property type="match status" value="1"/>
</dbReference>
<dbReference type="InterPro" id="IPR058616">
    <property type="entry name" value="Ig_SMCHD1_8th"/>
</dbReference>
<dbReference type="Pfam" id="PF13589">
    <property type="entry name" value="HATPase_c_3"/>
    <property type="match status" value="1"/>
</dbReference>
<feature type="region of interest" description="Disordered" evidence="7">
    <location>
        <begin position="2894"/>
        <end position="2978"/>
    </location>
</feature>
<dbReference type="PROSITE" id="PS51041">
    <property type="entry name" value="EMI"/>
    <property type="match status" value="1"/>
</dbReference>
<sequence length="3197" mass="356134">MAAAGGGGGGGGGPSAGTGEDGGGDGCRTVYLFDRREKESELGDRVLQVEERSDYTRFRASVCQTLGISPEEKFVITTTSRKEITCDNFDDTVKDGVTLYLLQSVNQLLLTATKERIDFLPHYDTLVKSGMYEYYASEGQNPLPFALAELIDNSLSATSRNTGIRRIQIKLLFDETQGKPAVAVIDNGRGMTSKQLNNWAVYRLSKFTRQGDFESDHSGYVRPVPVPRSLNSDISYFGVGGKQAVFFVGQSARMISKPADSQDVHELVLSKEDFEKKEKNKEAIYSGYIRNRKASDSVHITNDDERFLHHLIVEEKEKDSFTAVVITGVQPEHIQYLKNYFLLWTRQLAHIYHYYIHGPKGNEKHTSKEVGPFNNIDIEISMFEKGKAPKIVNLREIEDDMQTLYINTAADSFEFKAHVEGDGVVEGIIRYHPFLYDRETYPDDPCFPSKLKDEDDDDDCFILEKAARGKRPIFECFWNGRLIPYTSVEDFDWCTPPKKRGLAPIECYNRISGALFTNDKFQVSTNKLTFMDLELKLKDKNTLFTRILNGQEQRMKIDREFALWLKDCHEKYDKQIKFTSFKGVITRPDLPSKKQGPWATYSAIEWDGKIYKAGQLVKTIKTLPLFYGSIVKFFLYGDHDGEVYATGGEVQIAMEPQALYDEIKTVPIAKLDRTVAEKAVKKYVEDEMARLPDRLSVTWPEGDELLPNEIRPAGTPIGALRIEILNKKGEAMQKLPGTSHGGSKKLLVELKVILHSSNGNKEIISHISQHGGKWPYWFKKMENIQKLGNYTLKLQVVLNESNADTYAGRPLPSKAIKFSVKEGKPEKFSFGLMDPPFRVGVPFNIPLEFQDEFGHTSQLGNDIQPVFEASGLSLHYEEITKGPNCVIRGVTAKGLVNSCQGKNFNLKVILPGLKEDTQILKIRLLPGPPHRLKVKPDSEILVIENGTAFPFQVEVLDESDNITTQPKLIVHCKFLGAPNLPVYVVDCSSSGTSILTGSAIQVQNIKKDQTLKAKIEIPSCKDVAPVEKTIKLLPSSHVARLQIFSVEGQKAIQIKHQDEVNWIAGDTMHNLIFQMYDEGEREIHITSTLADKIKVNWTPEINKEHLLQGLLPDVQVPTSVKDMRYCQVSFQDDHVSLESAFTVRPLPDEPKHLKCELKGGKTVQMGQELQGEIVVIVTDQYGNQIQAFSPSSLSALGIAGIGLDSSHLKTTFQENTQSISVKGIKFIPGPPGNKDLCFTWREFSDFIRVQLISGPPAKVLLIDWPELKESIPVINGRELQNPLIVQLCDQWDNPAPVSQVKISLIKANNLKLTPSNQQHKTDERGRANLGVFSVYAPRGEHMMHVRAIYNKNIIEGPIIKLMILPDPEKPIRLNVKYDKDASFLAGGIFTDFMITVISEDDSIIKNINPARISMKMWQLSNSGNRPPANAETFSCNKIKDNDKEDGCFYFRDKAIPNKVGTYCIQFGFMMDKANILNSEQIIVDVLPNQPVKLVPKIQPATPAVSNVRSVASRTLVRDLHLTITDDYNNHTGIDLVGTVVATIKGSNEEDTDTPLFIGKVRTLEFPFVKGSAEITNLVLAENSPGRDSTEYFIVFEPQLPALSRTLESYILPFMFYNDVKKQQQMAALTKEKDQLSKNIIMYRSLFEASNQLLDEMKCRVEEAKLKEAQLQNELKTHNIDIPTTQQMPHIEALLKRKLSEQEELRKKPRRSCTLPNYTKGSGDVLGKIAHLAQIEDDRAAMVISWHLASDMDCVVTLTTDAARRIYDETQGRQQVLPLDSIYKKTLPDWKRPLPHYRNGKLYFKPIGDPVFARDLLTFPDNVEHCETVFGMLLGDTIILDNLDAANHYRKEVVKITHCPTLLTRDGDRIRSNGKFGGLQNKAPPMDKLRGMVFGAPIPKQCLVLGEQIDLLQQYRTAVNKSNSVIEDLNRQLEYLHTPDMKKKKQELDEQEKNLKLIEQKLGMTPTRKCNDSLRHPAKVEMTDCPIPPKRMRREASRQNSPLPRGPGHRRRAAAVEEESRFGEGSEIKRAAPGGTRASPRDPERRGRTGGRGRAGAGSRAAAPPRGRASPAFPGRAPCARSLRAPRSALGIRPAGRPARAMWPRTRLRPRAPRRWALALALLALGGAGLCLAGPQPPQPPQPAQPARPGARNKNWCAYIVNKNVSCSVLEGSESFIQAQYNCAWNQMPCPSALVYRVNFRPRYVTKYKTVTQLEWRCCPGFRGGDCQEGPRDPVKTPRPTPARPRNSMKKATDNEPSQVSEPKKTLSPTPAAAGPGQMVDPKQGPQELQEKKIQVLEEKVLRLTRTVLDLQSSIAGVNENLKHAIQDDASKMLASWLSNLHPQPVPDSAVGGDTETVQLPDVLNNKESGMKDIKSELAEVKDALKTKSDKLEELDGKVKGYEGQIKQLQEAAQGPTVTMTTNELYQAYVDSKIDALREQLIEGMDRKLADLKNSCEYKLIGLQQQCDDYGSSYLGVIELIGEKETNLRKEINDLRAQIQAPSAQSNCCGGEKNGDFGQQIRMLDQKIERVAEATRMLNARLDNEFDRLVVPEPDVDFDARWSELDARINVTEKNAEEHCFYIEETLRGTINGEVDDLKQLLDQKILSLEERLGSVLDVANSTDAGLTAPASGLPGVSGAGNKQVMVELDNLKNKVQVVEDICLQNFQREPHGIEDTLPSGEDHIMDDSLNLLKSLNDTMHRKFQETERSIQKLQQDFNFLYSQLNHTEDNVINLQNELSNCREGKNVAVGGFSKGGEQERTVEPLPSPRDPMAHCCSQLEERWQQLQSQVLSELDTCKENTHGVQKDISVVESRVSQMEKTCSKLDSISGSLQRIKEGLNKHVNSLWSCVRQMNGTLRSHSRDISGLKNSVQQFYSHVFQISTDLQDLIKFQPSATEEPPEAPPSREKAPQAPGQPLQPELVEAPTEASHPKPTPLLRPSAPPLPEDPRKRPHTGQRPVLPQRPPKPLPPPAWPGWAGLPFLPGSTGVMMETGEAGPPGRTGVSGRGLPQGVDGQTGQGPIPSAEGFAGAPGYPSAPPVAAPGAPVPALVAFSAGLTQKPFPSDGGVVLFNKVLVNDGDVYDPDTGIFTAPYDGRYLITATLTPERDAYVEAVLSVSNASVAQLHTAGYRREFLEYHRPQGGLHTCGGPGAFHLVVHLKAGDGVNIVVTGGRLAHTDFDEMYSTFSGVFLYPFLSPL</sequence>
<dbReference type="InterPro" id="IPR010935">
    <property type="entry name" value="SMC_hinge"/>
</dbReference>
<dbReference type="InterPro" id="IPR001073">
    <property type="entry name" value="C1q_dom"/>
</dbReference>
<evidence type="ECO:0000313" key="10">
    <source>
        <dbReference type="Proteomes" id="UP001652641"/>
    </source>
</evidence>
<dbReference type="Proteomes" id="UP001652641">
    <property type="component" value="Chromosome 13"/>
</dbReference>
<comment type="subcellular location">
    <subcellularLocation>
        <location evidence="1">Chromosome</location>
    </subcellularLocation>
</comment>
<accession>A0ABM4YLI1</accession>
<organism evidence="10 11">
    <name type="scientific">Vulpes vulpes</name>
    <name type="common">Red fox</name>
    <dbReference type="NCBI Taxonomy" id="9627"/>
    <lineage>
        <taxon>Eukaryota</taxon>
        <taxon>Metazoa</taxon>
        <taxon>Chordata</taxon>
        <taxon>Craniata</taxon>
        <taxon>Vertebrata</taxon>
        <taxon>Euteleostomi</taxon>
        <taxon>Mammalia</taxon>
        <taxon>Eutheria</taxon>
        <taxon>Laurasiatheria</taxon>
        <taxon>Carnivora</taxon>
        <taxon>Caniformia</taxon>
        <taxon>Canidae</taxon>
        <taxon>Vulpes</taxon>
    </lineage>
</organism>
<dbReference type="PANTHER" id="PTHR22640:SF2">
    <property type="entry name" value="STRUCTURAL MAINTENANCE OF CHROMOSOMES FLEXIBLE HINGE DOMAIN-CONTAINING PROTEIN 1"/>
    <property type="match status" value="1"/>
</dbReference>
<feature type="compositionally biased region" description="Basic and acidic residues" evidence="7">
    <location>
        <begin position="2013"/>
        <end position="2029"/>
    </location>
</feature>
<keyword evidence="10" id="KW-1185">Reference proteome</keyword>
<dbReference type="RefSeq" id="XP_072591141.1">
    <property type="nucleotide sequence ID" value="XM_072735040.1"/>
</dbReference>
<evidence type="ECO:0000256" key="7">
    <source>
        <dbReference type="SAM" id="MobiDB-lite"/>
    </source>
</evidence>
<feature type="region of interest" description="Disordered" evidence="7">
    <location>
        <begin position="2226"/>
        <end position="2288"/>
    </location>
</feature>
<dbReference type="SMART" id="SM00110">
    <property type="entry name" value="C1Q"/>
    <property type="match status" value="1"/>
</dbReference>
<dbReference type="Pfam" id="PF26197">
    <property type="entry name" value="Ig_SMCHD1_5th"/>
    <property type="match status" value="1"/>
</dbReference>
<evidence type="ECO:0000256" key="6">
    <source>
        <dbReference type="SAM" id="Coils"/>
    </source>
</evidence>
<dbReference type="InterPro" id="IPR058617">
    <property type="entry name" value="Ig_SMCHD1_7th"/>
</dbReference>
<dbReference type="Pfam" id="PF26199">
    <property type="entry name" value="Ig_SMCHD1_8th"/>
    <property type="match status" value="1"/>
</dbReference>
<proteinExistence type="predicted"/>
<evidence type="ECO:0000259" key="8">
    <source>
        <dbReference type="PROSITE" id="PS50871"/>
    </source>
</evidence>
<reference evidence="11" key="1">
    <citation type="submission" date="2025-08" db="UniProtKB">
        <authorList>
            <consortium name="RefSeq"/>
        </authorList>
    </citation>
    <scope>IDENTIFICATION</scope>
    <source>
        <tissue evidence="11">Cell line</tissue>
    </source>
</reference>
<dbReference type="Gene3D" id="1.20.58.60">
    <property type="match status" value="1"/>
</dbReference>
<dbReference type="Gene3D" id="3.30.70.1620">
    <property type="match status" value="1"/>
</dbReference>
<evidence type="ECO:0000256" key="4">
    <source>
        <dbReference type="ARBA" id="ARBA00023054"/>
    </source>
</evidence>
<dbReference type="Gene3D" id="1.10.287.1490">
    <property type="match status" value="1"/>
</dbReference>
<name>A0ABM4YLI1_VULVU</name>
<feature type="coiled-coil region" evidence="6">
    <location>
        <begin position="2696"/>
        <end position="2744"/>
    </location>
</feature>
<feature type="region of interest" description="Disordered" evidence="7">
    <location>
        <begin position="1"/>
        <end position="24"/>
    </location>
</feature>
<dbReference type="InterPro" id="IPR008983">
    <property type="entry name" value="Tumour_necrosis_fac-like_dom"/>
</dbReference>
<dbReference type="SUPFAM" id="SSF55874">
    <property type="entry name" value="ATPase domain of HSP90 chaperone/DNA topoisomerase II/histidine kinase"/>
    <property type="match status" value="1"/>
</dbReference>
<dbReference type="Pfam" id="PF07546">
    <property type="entry name" value="EMI"/>
    <property type="match status" value="1"/>
</dbReference>
<dbReference type="InterPro" id="IPR058614">
    <property type="entry name" value="Ig_SMCHD1_5th"/>
</dbReference>
<dbReference type="Pfam" id="PF22899">
    <property type="entry name" value="SMCHD1_S5"/>
    <property type="match status" value="1"/>
</dbReference>
<evidence type="ECO:0000256" key="2">
    <source>
        <dbReference type="ARBA" id="ARBA00022454"/>
    </source>
</evidence>
<dbReference type="Gene3D" id="3.30.565.10">
    <property type="entry name" value="Histidine kinase-like ATPase, C-terminal domain"/>
    <property type="match status" value="1"/>
</dbReference>
<keyword evidence="2" id="KW-0158">Chromosome</keyword>
<evidence type="ECO:0000256" key="1">
    <source>
        <dbReference type="ARBA" id="ARBA00004286"/>
    </source>
</evidence>
<dbReference type="GeneID" id="112925259"/>
<dbReference type="Pfam" id="PF06470">
    <property type="entry name" value="SMC_hinge"/>
    <property type="match status" value="1"/>
</dbReference>
<dbReference type="InterPro" id="IPR011489">
    <property type="entry name" value="EMI_domain"/>
</dbReference>
<feature type="compositionally biased region" description="Low complexity" evidence="7">
    <location>
        <begin position="2056"/>
        <end position="2077"/>
    </location>
</feature>
<dbReference type="SMART" id="SM00968">
    <property type="entry name" value="SMC_hinge"/>
    <property type="match status" value="1"/>
</dbReference>
<dbReference type="Pfam" id="PF26194">
    <property type="entry name" value="Ig_SMCHD1_1st"/>
    <property type="match status" value="1"/>
</dbReference>
<feature type="domain" description="EMI" evidence="9">
    <location>
        <begin position="2152"/>
        <end position="2228"/>
    </location>
</feature>
<evidence type="ECO:0000256" key="3">
    <source>
        <dbReference type="ARBA" id="ARBA00022729"/>
    </source>
</evidence>
<dbReference type="Pfam" id="PF26201">
    <property type="entry name" value="Ig_SMCHD1_7th"/>
    <property type="match status" value="1"/>
</dbReference>
<keyword evidence="3" id="KW-0732">Signal</keyword>
<dbReference type="Pfam" id="PF00386">
    <property type="entry name" value="C1q"/>
    <property type="match status" value="1"/>
</dbReference>
<feature type="compositionally biased region" description="Pro residues" evidence="7">
    <location>
        <begin position="2932"/>
        <end position="2945"/>
    </location>
</feature>
<feature type="domain" description="C1q" evidence="8">
    <location>
        <begin position="3045"/>
        <end position="3196"/>
    </location>
</feature>
<dbReference type="InterPro" id="IPR058613">
    <property type="entry name" value="Ig_SMCHD1_4th"/>
</dbReference>
<dbReference type="InterPro" id="IPR036890">
    <property type="entry name" value="HATPase_C_sf"/>
</dbReference>
<evidence type="ECO:0000313" key="11">
    <source>
        <dbReference type="RefSeq" id="XP_072591141.1"/>
    </source>
</evidence>
<protein>
    <submittedName>
        <fullName evidence="11">Structural maintenance of chromosomes flexible hinge domain-containing protein 1 isoform X1</fullName>
    </submittedName>
</protein>
<dbReference type="Pfam" id="PF26198">
    <property type="entry name" value="Ig_SMCHD1_6th"/>
    <property type="match status" value="1"/>
</dbReference>
<gene>
    <name evidence="11" type="primary">SMCHD1</name>
</gene>
<feature type="coiled-coil region" evidence="6">
    <location>
        <begin position="2363"/>
        <end position="2411"/>
    </location>
</feature>
<feature type="compositionally biased region" description="Pro residues" evidence="7">
    <location>
        <begin position="2961"/>
        <end position="2973"/>
    </location>
</feature>
<feature type="coiled-coil region" evidence="6">
    <location>
        <begin position="1911"/>
        <end position="1960"/>
    </location>
</feature>
<dbReference type="PROSITE" id="PS50871">
    <property type="entry name" value="C1Q"/>
    <property type="match status" value="1"/>
</dbReference>
<dbReference type="InterPro" id="IPR058611">
    <property type="entry name" value="Ig_SMCHD1_1st"/>
</dbReference>
<dbReference type="InterPro" id="IPR038892">
    <property type="entry name" value="SMCHD1"/>
</dbReference>
<dbReference type="Gene3D" id="2.60.120.40">
    <property type="match status" value="1"/>
</dbReference>
<dbReference type="Gene3D" id="1.20.1060.20">
    <property type="match status" value="1"/>
</dbReference>
<dbReference type="PANTHER" id="PTHR22640">
    <property type="entry name" value="STRUCTURAL MAINTENANCE OF CHROMOSOMES FLEXIBLE HINGE DOMAIN-CONTAINING PROTEIN 1"/>
    <property type="match status" value="1"/>
</dbReference>
<dbReference type="InterPro" id="IPR058612">
    <property type="entry name" value="Ig_SMCHD1_2nd"/>
</dbReference>
<dbReference type="InterPro" id="IPR055109">
    <property type="entry name" value="SMCHD1_S5"/>
</dbReference>
<evidence type="ECO:0000259" key="9">
    <source>
        <dbReference type="PROSITE" id="PS51041"/>
    </source>
</evidence>
<keyword evidence="4 6" id="KW-0175">Coiled coil</keyword>
<keyword evidence="5" id="KW-1015">Disulfide bond</keyword>
<dbReference type="SUPFAM" id="SSF49842">
    <property type="entry name" value="TNF-like"/>
    <property type="match status" value="1"/>
</dbReference>
<feature type="coiled-coil region" evidence="6">
    <location>
        <begin position="1646"/>
        <end position="1680"/>
    </location>
</feature>
<dbReference type="InterPro" id="IPR058615">
    <property type="entry name" value="Ig_SMCHD1_6th"/>
</dbReference>
<dbReference type="SUPFAM" id="SSF75553">
    <property type="entry name" value="Smc hinge domain"/>
    <property type="match status" value="1"/>
</dbReference>